<comment type="caution">
    <text evidence="4">The sequence shown here is derived from an EMBL/GenBank/DDBJ whole genome shotgun (WGS) entry which is preliminary data.</text>
</comment>
<dbReference type="FunFam" id="3.10.129.10:FF:000022">
    <property type="entry name" value="Phenylacetic acid degradation protein"/>
    <property type="match status" value="1"/>
</dbReference>
<dbReference type="PANTHER" id="PTHR42856">
    <property type="entry name" value="ACYL-COENZYME A THIOESTERASE PAAI"/>
    <property type="match status" value="1"/>
</dbReference>
<protein>
    <submittedName>
        <fullName evidence="4">Acyl-CoA thioesterase</fullName>
        <ecNumber evidence="4">3.1.2.-</ecNumber>
    </submittedName>
</protein>
<dbReference type="SUPFAM" id="SSF54637">
    <property type="entry name" value="Thioesterase/thiol ester dehydrase-isomerase"/>
    <property type="match status" value="1"/>
</dbReference>
<accession>A0A7X0FV61</accession>
<keyword evidence="2 4" id="KW-0378">Hydrolase</keyword>
<evidence type="ECO:0000313" key="5">
    <source>
        <dbReference type="Proteomes" id="UP000546324"/>
    </source>
</evidence>
<dbReference type="InterPro" id="IPR052723">
    <property type="entry name" value="Acyl-CoA_thioesterase_PaaI"/>
</dbReference>
<proteinExistence type="inferred from homology"/>
<dbReference type="RefSeq" id="WP_420829664.1">
    <property type="nucleotide sequence ID" value="NZ_JACHMQ010000001.1"/>
</dbReference>
<dbReference type="CDD" id="cd03443">
    <property type="entry name" value="PaaI_thioesterase"/>
    <property type="match status" value="1"/>
</dbReference>
<dbReference type="PANTHER" id="PTHR42856:SF1">
    <property type="entry name" value="ACYL-COENZYME A THIOESTERASE PAAI"/>
    <property type="match status" value="1"/>
</dbReference>
<evidence type="ECO:0000313" key="4">
    <source>
        <dbReference type="EMBL" id="MBB6394288.1"/>
    </source>
</evidence>
<reference evidence="4 5" key="1">
    <citation type="submission" date="2020-08" db="EMBL/GenBank/DDBJ databases">
        <title>Sequencing the genomes of 1000 actinobacteria strains.</title>
        <authorList>
            <person name="Klenk H.-P."/>
        </authorList>
    </citation>
    <scope>NUCLEOTIDE SEQUENCE [LARGE SCALE GENOMIC DNA]</scope>
    <source>
        <strain evidence="4 5">DSM 43675</strain>
    </source>
</reference>
<feature type="domain" description="Thioesterase" evidence="3">
    <location>
        <begin position="51"/>
        <end position="125"/>
    </location>
</feature>
<dbReference type="Pfam" id="PF03061">
    <property type="entry name" value="4HBT"/>
    <property type="match status" value="1"/>
</dbReference>
<dbReference type="NCBIfam" id="TIGR02286">
    <property type="entry name" value="PaaD"/>
    <property type="match status" value="1"/>
</dbReference>
<name>A0A7X0FV61_9ACTN</name>
<organism evidence="4 5">
    <name type="scientific">Actinomadura coerulea</name>
    <dbReference type="NCBI Taxonomy" id="46159"/>
    <lineage>
        <taxon>Bacteria</taxon>
        <taxon>Bacillati</taxon>
        <taxon>Actinomycetota</taxon>
        <taxon>Actinomycetes</taxon>
        <taxon>Streptosporangiales</taxon>
        <taxon>Thermomonosporaceae</taxon>
        <taxon>Actinomadura</taxon>
    </lineage>
</organism>
<keyword evidence="5" id="KW-1185">Reference proteome</keyword>
<sequence length="146" mass="15491">MDDAAEVARRCAETMYAQDKVAQDLGMRITEIAPGRARLRMTVAGTMVNGHGIAHGGYLFLLADSAFAYACNTYDSVTVAASADVVFVASARAGDVLEATAVERTRYGRSGVYDVTVRRVPGGEVIAEFRGGSRSRDQRVLDGGAP</sequence>
<dbReference type="InterPro" id="IPR006683">
    <property type="entry name" value="Thioestr_dom"/>
</dbReference>
<evidence type="ECO:0000259" key="3">
    <source>
        <dbReference type="Pfam" id="PF03061"/>
    </source>
</evidence>
<dbReference type="EC" id="3.1.2.-" evidence="4"/>
<dbReference type="InterPro" id="IPR029069">
    <property type="entry name" value="HotDog_dom_sf"/>
</dbReference>
<evidence type="ECO:0000256" key="1">
    <source>
        <dbReference type="ARBA" id="ARBA00008324"/>
    </source>
</evidence>
<dbReference type="Gene3D" id="3.10.129.10">
    <property type="entry name" value="Hotdog Thioesterase"/>
    <property type="match status" value="1"/>
</dbReference>
<gene>
    <name evidence="4" type="ORF">BKA00_001202</name>
</gene>
<dbReference type="Proteomes" id="UP000546324">
    <property type="component" value="Unassembled WGS sequence"/>
</dbReference>
<dbReference type="AlphaFoldDB" id="A0A7X0FV61"/>
<dbReference type="GO" id="GO:0016289">
    <property type="term" value="F:acyl-CoA hydrolase activity"/>
    <property type="evidence" value="ECO:0007669"/>
    <property type="project" value="TreeGrafter"/>
</dbReference>
<dbReference type="NCBIfam" id="TIGR00369">
    <property type="entry name" value="unchar_dom_1"/>
    <property type="match status" value="1"/>
</dbReference>
<dbReference type="InterPro" id="IPR003736">
    <property type="entry name" value="PAAI_dom"/>
</dbReference>
<dbReference type="EMBL" id="JACHMQ010000001">
    <property type="protein sequence ID" value="MBB6394288.1"/>
    <property type="molecule type" value="Genomic_DNA"/>
</dbReference>
<evidence type="ECO:0000256" key="2">
    <source>
        <dbReference type="ARBA" id="ARBA00022801"/>
    </source>
</evidence>
<dbReference type="InterPro" id="IPR011973">
    <property type="entry name" value="PaaD"/>
</dbReference>
<comment type="similarity">
    <text evidence="1">Belongs to the thioesterase PaaI family.</text>
</comment>